<dbReference type="PANTHER" id="PTHR15934:SF2">
    <property type="entry name" value="A-KINASE ANCHOR PROTEIN 7-LIKE PHOSPHOESTERASE DOMAIN-CONTAINING PROTEIN"/>
    <property type="match status" value="1"/>
</dbReference>
<dbReference type="InterPro" id="IPR009097">
    <property type="entry name" value="Cyclic_Pdiesterase"/>
</dbReference>
<dbReference type="SUPFAM" id="SSF55144">
    <property type="entry name" value="LigT-like"/>
    <property type="match status" value="1"/>
</dbReference>
<dbReference type="InterPro" id="IPR052641">
    <property type="entry name" value="AKAP7_isoform_gamma"/>
</dbReference>
<dbReference type="GO" id="GO:0005829">
    <property type="term" value="C:cytosol"/>
    <property type="evidence" value="ECO:0007669"/>
    <property type="project" value="TreeGrafter"/>
</dbReference>
<evidence type="ECO:0000313" key="3">
    <source>
        <dbReference type="EMBL" id="CEK64505.1"/>
    </source>
</evidence>
<reference evidence="3" key="1">
    <citation type="submission" date="2014-12" db="EMBL/GenBank/DDBJ databases">
        <title>Insight into the proteome of Arion vulgaris.</title>
        <authorList>
            <person name="Aradska J."/>
            <person name="Bulat T."/>
            <person name="Smidak R."/>
            <person name="Sarate P."/>
            <person name="Gangsoo J."/>
            <person name="Sialana F."/>
            <person name="Bilban M."/>
            <person name="Lubec G."/>
        </authorList>
    </citation>
    <scope>NUCLEOTIDE SEQUENCE</scope>
    <source>
        <tissue evidence="3">Skin</tissue>
    </source>
</reference>
<dbReference type="EMBL" id="HACG01017640">
    <property type="protein sequence ID" value="CEK64505.1"/>
    <property type="molecule type" value="Transcribed_RNA"/>
</dbReference>
<dbReference type="InterPro" id="IPR019510">
    <property type="entry name" value="AKAP7-like_phosphoesterase"/>
</dbReference>
<gene>
    <name evidence="3" type="primary">ORF51976</name>
</gene>
<dbReference type="Pfam" id="PF10469">
    <property type="entry name" value="AKAP7_NLS"/>
    <property type="match status" value="1"/>
</dbReference>
<organism evidence="3">
    <name type="scientific">Arion vulgaris</name>
    <dbReference type="NCBI Taxonomy" id="1028688"/>
    <lineage>
        <taxon>Eukaryota</taxon>
        <taxon>Metazoa</taxon>
        <taxon>Spiralia</taxon>
        <taxon>Lophotrochozoa</taxon>
        <taxon>Mollusca</taxon>
        <taxon>Gastropoda</taxon>
        <taxon>Heterobranchia</taxon>
        <taxon>Euthyneura</taxon>
        <taxon>Panpulmonata</taxon>
        <taxon>Eupulmonata</taxon>
        <taxon>Stylommatophora</taxon>
        <taxon>Helicina</taxon>
        <taxon>Arionoidea</taxon>
        <taxon>Arionidae</taxon>
        <taxon>Arion</taxon>
    </lineage>
</organism>
<dbReference type="GO" id="GO:0034237">
    <property type="term" value="F:protein kinase A regulatory subunit binding"/>
    <property type="evidence" value="ECO:0007669"/>
    <property type="project" value="TreeGrafter"/>
</dbReference>
<dbReference type="GO" id="GO:0010738">
    <property type="term" value="P:regulation of protein kinase A signaling"/>
    <property type="evidence" value="ECO:0007669"/>
    <property type="project" value="TreeGrafter"/>
</dbReference>
<dbReference type="Gene3D" id="3.90.1140.10">
    <property type="entry name" value="Cyclic phosphodiesterase"/>
    <property type="match status" value="1"/>
</dbReference>
<name>A0A0B6Z9Z6_9EUPU</name>
<feature type="compositionally biased region" description="Basic and acidic residues" evidence="1">
    <location>
        <begin position="10"/>
        <end position="30"/>
    </location>
</feature>
<protein>
    <recommendedName>
        <fullName evidence="2">A-kinase anchor protein 7-like phosphoesterase domain-containing protein</fullName>
    </recommendedName>
</protein>
<evidence type="ECO:0000259" key="2">
    <source>
        <dbReference type="Pfam" id="PF10469"/>
    </source>
</evidence>
<dbReference type="PANTHER" id="PTHR15934">
    <property type="entry name" value="RNA 2',3'-CYCLIC PHOSPHODIESTERASE"/>
    <property type="match status" value="1"/>
</dbReference>
<proteinExistence type="predicted"/>
<evidence type="ECO:0000256" key="1">
    <source>
        <dbReference type="SAM" id="MobiDB-lite"/>
    </source>
</evidence>
<dbReference type="AlphaFoldDB" id="A0A0B6Z9Z6"/>
<feature type="domain" description="A-kinase anchor protein 7-like phosphoesterase" evidence="2">
    <location>
        <begin position="67"/>
        <end position="264"/>
    </location>
</feature>
<feature type="region of interest" description="Disordered" evidence="1">
    <location>
        <begin position="1"/>
        <end position="30"/>
    </location>
</feature>
<sequence>MASAPISEMKTAEDINEDQERTEEKHISSIKKEDLVQGKQMVKSKKYRKHDSTSYPKNAVKVVNKRPNYFVAVQITNPKIYAVAKKIQAGIQKAAVVDFHKAFVGEEKFHITIIVMHLSNEEEVKKAAESLEKCVPPILERTSGQCVVIDFEGLSSFDGGRVLFASLKATEGLDHLHYIADEVTNQMRNNGIVSTDRPDKEFNPHLTLMKCEGELFRKGIRKVEKRLYEHYVNEVFGAQTINSIQLCNMDKKRADGYYFVEHEVFFNK</sequence>
<accession>A0A0B6Z9Z6</accession>